<gene>
    <name evidence="2" type="ORF">BBD42_29620</name>
</gene>
<dbReference type="PANTHER" id="PTHR34819">
    <property type="entry name" value="LARGE CYSTEINE-RICH PERIPLASMIC PROTEIN OMCB"/>
    <property type="match status" value="1"/>
</dbReference>
<dbReference type="Pfam" id="PF01345">
    <property type="entry name" value="DUF11"/>
    <property type="match status" value="1"/>
</dbReference>
<accession>A0A1B2DR74</accession>
<evidence type="ECO:0000313" key="2">
    <source>
        <dbReference type="EMBL" id="ANY70201.1"/>
    </source>
</evidence>
<dbReference type="AlphaFoldDB" id="A0A1B2DR74"/>
<dbReference type="NCBIfam" id="TIGR01451">
    <property type="entry name" value="B_ant_repeat"/>
    <property type="match status" value="2"/>
</dbReference>
<dbReference type="RefSeq" id="WP_099521130.1">
    <property type="nucleotide sequence ID" value="NZ_CP016808.1"/>
</dbReference>
<dbReference type="EMBL" id="CP016808">
    <property type="protein sequence ID" value="ANY70201.1"/>
    <property type="molecule type" value="Genomic_DNA"/>
</dbReference>
<feature type="domain" description="DUF11" evidence="1">
    <location>
        <begin position="175"/>
        <end position="266"/>
    </location>
</feature>
<dbReference type="InterPro" id="IPR047589">
    <property type="entry name" value="DUF11_rpt"/>
</dbReference>
<dbReference type="InterPro" id="IPR001434">
    <property type="entry name" value="OmcB-like_DUF11"/>
</dbReference>
<reference evidence="2" key="1">
    <citation type="submission" date="2016-08" db="EMBL/GenBank/DDBJ databases">
        <title>Complete Genome Seqeunce of Paenibacillus sp. BIHB 4019 from tea rhizoplane.</title>
        <authorList>
            <person name="Thakur R."/>
            <person name="Swarnkar M.K."/>
            <person name="Gulati A."/>
        </authorList>
    </citation>
    <scope>NUCLEOTIDE SEQUENCE [LARGE SCALE GENOMIC DNA]</scope>
    <source>
        <strain evidence="2">BIHB4019</strain>
    </source>
</reference>
<name>A0A1B2DR74_9BACL</name>
<dbReference type="InterPro" id="IPR051172">
    <property type="entry name" value="Chlamydia_OmcB"/>
</dbReference>
<dbReference type="PANTHER" id="PTHR34819:SF3">
    <property type="entry name" value="CELL SURFACE PROTEIN"/>
    <property type="match status" value="1"/>
</dbReference>
<evidence type="ECO:0000259" key="1">
    <source>
        <dbReference type="Pfam" id="PF01345"/>
    </source>
</evidence>
<sequence>MTPGTAKEESLLNQSRILYSAGGTEFVTYSNTVNTPIVGPVITLVKSSESSQAFPGLPVIFAISITNSGNRDADITIYDLLQEGTAFVPNSVHREGIPLPGANPVSGLHLGRLRPHQNIRITFQLMTALQMTSEQLSNRVRADYTFQTTNGRLVEDSVFSNTVTLPVIRIGKPEITITLSVNKTRASPGETLRYTARVANKGDVAADVLLLSTIPSGTLFVRNSITLNGIMQSGEPVDAGIALGSVAPRTQSIVTFEVMVTGSNAVSPGQLLINETRTEGTYRSSDGSVIRLEPSVSNTVSTEVCYPLFQLEVSTNPSIVEPDAVVNYTGLLTNSGNWAADVTLTRLTIRQTVLVRGSILINGVPAADPDASGSINIGNVSPGSTVQIYYQARVSPLVTSPVLQGMATAQYAYELNGVQHSGEVASNSNVIYIEYSYE</sequence>
<proteinExistence type="predicted"/>
<organism evidence="2">
    <name type="scientific">Paenibacillus sp. BIHB 4019</name>
    <dbReference type="NCBI Taxonomy" id="1870819"/>
    <lineage>
        <taxon>Bacteria</taxon>
        <taxon>Bacillati</taxon>
        <taxon>Bacillota</taxon>
        <taxon>Bacilli</taxon>
        <taxon>Bacillales</taxon>
        <taxon>Paenibacillaceae</taxon>
        <taxon>Paenibacillus</taxon>
    </lineage>
</organism>
<protein>
    <recommendedName>
        <fullName evidence="1">DUF11 domain-containing protein</fullName>
    </recommendedName>
</protein>